<dbReference type="GO" id="GO:0005886">
    <property type="term" value="C:plasma membrane"/>
    <property type="evidence" value="ECO:0007669"/>
    <property type="project" value="UniProtKB-SubCell"/>
</dbReference>
<keyword evidence="6" id="KW-0808">Transferase</keyword>
<protein>
    <recommendedName>
        <fullName evidence="3">histidine kinase</fullName>
        <ecNumber evidence="3">2.7.13.3</ecNumber>
    </recommendedName>
</protein>
<dbReference type="Pfam" id="PF02518">
    <property type="entry name" value="HATPase_c"/>
    <property type="match status" value="1"/>
</dbReference>
<dbReference type="InterPro" id="IPR004358">
    <property type="entry name" value="Sig_transdc_His_kin-like_C"/>
</dbReference>
<evidence type="ECO:0000256" key="1">
    <source>
        <dbReference type="ARBA" id="ARBA00000085"/>
    </source>
</evidence>
<dbReference type="RefSeq" id="WP_091726067.1">
    <property type="nucleotide sequence ID" value="NZ_FNQE01000002.1"/>
</dbReference>
<dbReference type="GO" id="GO:0016036">
    <property type="term" value="P:cellular response to phosphate starvation"/>
    <property type="evidence" value="ECO:0007669"/>
    <property type="project" value="TreeGrafter"/>
</dbReference>
<accession>A0A1H3KLD2</accession>
<dbReference type="PANTHER" id="PTHR45453">
    <property type="entry name" value="PHOSPHATE REGULON SENSOR PROTEIN PHOR"/>
    <property type="match status" value="1"/>
</dbReference>
<dbReference type="SMART" id="SM00387">
    <property type="entry name" value="HATPase_c"/>
    <property type="match status" value="1"/>
</dbReference>
<dbReference type="InterPro" id="IPR003594">
    <property type="entry name" value="HATPase_dom"/>
</dbReference>
<dbReference type="Gene3D" id="3.30.565.10">
    <property type="entry name" value="Histidine kinase-like ATPase, C-terminal domain"/>
    <property type="match status" value="1"/>
</dbReference>
<keyword evidence="15" id="KW-1185">Reference proteome</keyword>
<evidence type="ECO:0000256" key="9">
    <source>
        <dbReference type="ARBA" id="ARBA00022989"/>
    </source>
</evidence>
<evidence type="ECO:0000256" key="6">
    <source>
        <dbReference type="ARBA" id="ARBA00022679"/>
    </source>
</evidence>
<evidence type="ECO:0000256" key="12">
    <source>
        <dbReference type="SAM" id="Phobius"/>
    </source>
</evidence>
<evidence type="ECO:0000256" key="8">
    <source>
        <dbReference type="ARBA" id="ARBA00022777"/>
    </source>
</evidence>
<feature type="transmembrane region" description="Helical" evidence="12">
    <location>
        <begin position="44"/>
        <end position="64"/>
    </location>
</feature>
<reference evidence="14 15" key="1">
    <citation type="submission" date="2016-10" db="EMBL/GenBank/DDBJ databases">
        <authorList>
            <person name="de Groot N.N."/>
        </authorList>
    </citation>
    <scope>NUCLEOTIDE SEQUENCE [LARGE SCALE GENOMIC DNA]</scope>
    <source>
        <strain evidence="14 15">DSM 21650</strain>
    </source>
</reference>
<evidence type="ECO:0000256" key="5">
    <source>
        <dbReference type="ARBA" id="ARBA00022553"/>
    </source>
</evidence>
<evidence type="ECO:0000256" key="7">
    <source>
        <dbReference type="ARBA" id="ARBA00022692"/>
    </source>
</evidence>
<dbReference type="InterPro" id="IPR036890">
    <property type="entry name" value="HATPase_C_sf"/>
</dbReference>
<dbReference type="CDD" id="cd00082">
    <property type="entry name" value="HisKA"/>
    <property type="match status" value="1"/>
</dbReference>
<organism evidence="14 15">
    <name type="scientific">Proteiniborus ethanoligenes</name>
    <dbReference type="NCBI Taxonomy" id="415015"/>
    <lineage>
        <taxon>Bacteria</taxon>
        <taxon>Bacillati</taxon>
        <taxon>Bacillota</taxon>
        <taxon>Clostridia</taxon>
        <taxon>Eubacteriales</taxon>
        <taxon>Proteiniborus</taxon>
    </lineage>
</organism>
<gene>
    <name evidence="14" type="ORF">SAMN05660462_00228</name>
</gene>
<evidence type="ECO:0000256" key="10">
    <source>
        <dbReference type="ARBA" id="ARBA00023012"/>
    </source>
</evidence>
<evidence type="ECO:0000256" key="2">
    <source>
        <dbReference type="ARBA" id="ARBA00004651"/>
    </source>
</evidence>
<dbReference type="InterPro" id="IPR005467">
    <property type="entry name" value="His_kinase_dom"/>
</dbReference>
<dbReference type="PRINTS" id="PR00344">
    <property type="entry name" value="BCTRLSENSOR"/>
</dbReference>
<evidence type="ECO:0000313" key="14">
    <source>
        <dbReference type="EMBL" id="SDY52850.1"/>
    </source>
</evidence>
<keyword evidence="10" id="KW-0902">Two-component regulatory system</keyword>
<evidence type="ECO:0000256" key="4">
    <source>
        <dbReference type="ARBA" id="ARBA00022475"/>
    </source>
</evidence>
<keyword evidence="7 12" id="KW-0812">Transmembrane</keyword>
<keyword evidence="8 14" id="KW-0418">Kinase</keyword>
<name>A0A1H3KLD2_9FIRM</name>
<dbReference type="EMBL" id="FNQE01000002">
    <property type="protein sequence ID" value="SDY52850.1"/>
    <property type="molecule type" value="Genomic_DNA"/>
</dbReference>
<dbReference type="InterPro" id="IPR003661">
    <property type="entry name" value="HisK_dim/P_dom"/>
</dbReference>
<evidence type="ECO:0000259" key="13">
    <source>
        <dbReference type="PROSITE" id="PS50109"/>
    </source>
</evidence>
<dbReference type="InterPro" id="IPR050351">
    <property type="entry name" value="BphY/WalK/GraS-like"/>
</dbReference>
<feature type="domain" description="Histidine kinase" evidence="13">
    <location>
        <begin position="131"/>
        <end position="345"/>
    </location>
</feature>
<dbReference type="GO" id="GO:0000155">
    <property type="term" value="F:phosphorelay sensor kinase activity"/>
    <property type="evidence" value="ECO:0007669"/>
    <property type="project" value="InterPro"/>
</dbReference>
<sequence>MNFKNYIKDRISLIIIFFLNTLLIILVMYLNLIINHGKFSRENVIYAFIISFVLFLFFMIYDYLKAKPFYNYLNKAANSDDDLDSILNVTGARTYERIMYNRILSKTFKFYSDKLSKYEENQRQYIYFINQWVHQMKTPVSVINLLLQDKNKENYKETLESIFEENEKITHGLEMMLCNARLSQFNLDFKVEKVNILSIIRKVINDNKKSLIRNSIYPKIICEEDITVETDNKWISFVINQILVNAIKYSKDVSDEDKHITFEIKDEGTRTILSIEDQGIGIPKEDRTRVFNAFFTGINGRKTSESTGMGMYLSKRICDELGHGLTFESEKGKGTKFFIIFYKGKNIFKLSKL</sequence>
<evidence type="ECO:0000256" key="11">
    <source>
        <dbReference type="ARBA" id="ARBA00023136"/>
    </source>
</evidence>
<keyword evidence="9 12" id="KW-1133">Transmembrane helix</keyword>
<dbReference type="STRING" id="415015.SAMN05660462_00228"/>
<dbReference type="PROSITE" id="PS50109">
    <property type="entry name" value="HIS_KIN"/>
    <property type="match status" value="1"/>
</dbReference>
<dbReference type="Proteomes" id="UP000198625">
    <property type="component" value="Unassembled WGS sequence"/>
</dbReference>
<dbReference type="GO" id="GO:0004721">
    <property type="term" value="F:phosphoprotein phosphatase activity"/>
    <property type="evidence" value="ECO:0007669"/>
    <property type="project" value="TreeGrafter"/>
</dbReference>
<dbReference type="AlphaFoldDB" id="A0A1H3KLD2"/>
<proteinExistence type="predicted"/>
<keyword evidence="5" id="KW-0597">Phosphoprotein</keyword>
<comment type="catalytic activity">
    <reaction evidence="1">
        <text>ATP + protein L-histidine = ADP + protein N-phospho-L-histidine.</text>
        <dbReference type="EC" id="2.7.13.3"/>
    </reaction>
</comment>
<dbReference type="OrthoDB" id="9780487at2"/>
<evidence type="ECO:0000256" key="3">
    <source>
        <dbReference type="ARBA" id="ARBA00012438"/>
    </source>
</evidence>
<dbReference type="PANTHER" id="PTHR45453:SF2">
    <property type="entry name" value="HISTIDINE KINASE"/>
    <property type="match status" value="1"/>
</dbReference>
<keyword evidence="4" id="KW-1003">Cell membrane</keyword>
<dbReference type="EC" id="2.7.13.3" evidence="3"/>
<comment type="subcellular location">
    <subcellularLocation>
        <location evidence="2">Cell membrane</location>
        <topology evidence="2">Multi-pass membrane protein</topology>
    </subcellularLocation>
</comment>
<keyword evidence="11 12" id="KW-0472">Membrane</keyword>
<evidence type="ECO:0000313" key="15">
    <source>
        <dbReference type="Proteomes" id="UP000198625"/>
    </source>
</evidence>
<feature type="transmembrane region" description="Helical" evidence="12">
    <location>
        <begin position="12"/>
        <end position="32"/>
    </location>
</feature>
<dbReference type="SUPFAM" id="SSF55874">
    <property type="entry name" value="ATPase domain of HSP90 chaperone/DNA topoisomerase II/histidine kinase"/>
    <property type="match status" value="1"/>
</dbReference>